<evidence type="ECO:0000256" key="1">
    <source>
        <dbReference type="ARBA" id="ARBA00005941"/>
    </source>
</evidence>
<reference evidence="7" key="2">
    <citation type="journal article" date="2021" name="PeerJ">
        <title>Extensive microbial diversity within the chicken gut microbiome revealed by metagenomics and culture.</title>
        <authorList>
            <person name="Gilroy R."/>
            <person name="Ravi A."/>
            <person name="Getino M."/>
            <person name="Pursley I."/>
            <person name="Horton D.L."/>
            <person name="Alikhan N.F."/>
            <person name="Baker D."/>
            <person name="Gharbi K."/>
            <person name="Hall N."/>
            <person name="Watson M."/>
            <person name="Adriaenssens E.M."/>
            <person name="Foster-Nyarko E."/>
            <person name="Jarju S."/>
            <person name="Secka A."/>
            <person name="Antonio M."/>
            <person name="Oren A."/>
            <person name="Chaudhuri R.R."/>
            <person name="La Ragione R."/>
            <person name="Hildebrand F."/>
            <person name="Pallen M.J."/>
        </authorList>
    </citation>
    <scope>NUCLEOTIDE SEQUENCE</scope>
    <source>
        <strain evidence="7">11687</strain>
    </source>
</reference>
<evidence type="ECO:0000313" key="8">
    <source>
        <dbReference type="Proteomes" id="UP000824081"/>
    </source>
</evidence>
<protein>
    <submittedName>
        <fullName evidence="7">Desulfoferrodoxin</fullName>
    </submittedName>
</protein>
<organism evidence="7 8">
    <name type="scientific">Candidatus Scatosoma pullistercoris</name>
    <dbReference type="NCBI Taxonomy" id="2840934"/>
    <lineage>
        <taxon>Bacteria</taxon>
        <taxon>Bacillati</taxon>
        <taxon>Bacillota</taxon>
        <taxon>Clostridia</taxon>
        <taxon>Candidatus Scatosoma</taxon>
    </lineage>
</organism>
<dbReference type="GO" id="GO:0016491">
    <property type="term" value="F:oxidoreductase activity"/>
    <property type="evidence" value="ECO:0007669"/>
    <property type="project" value="InterPro"/>
</dbReference>
<accession>A0A9D1MF56</accession>
<evidence type="ECO:0000313" key="7">
    <source>
        <dbReference type="EMBL" id="HIU59260.1"/>
    </source>
</evidence>
<dbReference type="InterPro" id="IPR051233">
    <property type="entry name" value="Desulfoferrodoxin_SOR"/>
</dbReference>
<sequence>MELKFYRCEKCGKMLITAGELALDGWKEVIAGTTEAAREKHIPEVKTEGNTVTVCVGSVLHPMTAEHLIEWVAVETEKGYAVRYFSATDKPEATFVLADGDKVKAVYAYCNLHGLWKA</sequence>
<dbReference type="Proteomes" id="UP000824081">
    <property type="component" value="Unassembled WGS sequence"/>
</dbReference>
<dbReference type="PANTHER" id="PTHR36541">
    <property type="entry name" value="SUPEROXIDE REDUCTASE-RELATED"/>
    <property type="match status" value="1"/>
</dbReference>
<evidence type="ECO:0000256" key="2">
    <source>
        <dbReference type="ARBA" id="ARBA00022448"/>
    </source>
</evidence>
<dbReference type="AlphaFoldDB" id="A0A9D1MF56"/>
<dbReference type="InterPro" id="IPR002742">
    <property type="entry name" value="Desulfoferrodoxin_Fe-bd_dom"/>
</dbReference>
<feature type="domain" description="Desulfoferrodoxin ferrous iron-binding" evidence="6">
    <location>
        <begin position="34"/>
        <end position="117"/>
    </location>
</feature>
<dbReference type="InterPro" id="IPR036073">
    <property type="entry name" value="Desulfoferrodoxin_Fe-bd_dom_sf"/>
</dbReference>
<keyword evidence="4" id="KW-0249">Electron transport</keyword>
<comment type="similarity">
    <text evidence="1">Belongs to the desulfoferrodoxin family.</text>
</comment>
<comment type="caution">
    <text evidence="7">The sequence shown here is derived from an EMBL/GenBank/DDBJ whole genome shotgun (WGS) entry which is preliminary data.</text>
</comment>
<evidence type="ECO:0000259" key="6">
    <source>
        <dbReference type="Pfam" id="PF01880"/>
    </source>
</evidence>
<keyword evidence="2" id="KW-0813">Transport</keyword>
<reference evidence="7" key="1">
    <citation type="submission" date="2020-10" db="EMBL/GenBank/DDBJ databases">
        <authorList>
            <person name="Gilroy R."/>
        </authorList>
    </citation>
    <scope>NUCLEOTIDE SEQUENCE</scope>
    <source>
        <strain evidence="7">11687</strain>
    </source>
</reference>
<dbReference type="SUPFAM" id="SSF49367">
    <property type="entry name" value="Superoxide reductase-like"/>
    <property type="match status" value="1"/>
</dbReference>
<dbReference type="GO" id="GO:0005506">
    <property type="term" value="F:iron ion binding"/>
    <property type="evidence" value="ECO:0007669"/>
    <property type="project" value="InterPro"/>
</dbReference>
<evidence type="ECO:0000256" key="3">
    <source>
        <dbReference type="ARBA" id="ARBA00022723"/>
    </source>
</evidence>
<dbReference type="EMBL" id="DVMZ01000106">
    <property type="protein sequence ID" value="HIU59260.1"/>
    <property type="molecule type" value="Genomic_DNA"/>
</dbReference>
<evidence type="ECO:0000256" key="4">
    <source>
        <dbReference type="ARBA" id="ARBA00022982"/>
    </source>
</evidence>
<evidence type="ECO:0000256" key="5">
    <source>
        <dbReference type="ARBA" id="ARBA00023004"/>
    </source>
</evidence>
<dbReference type="PANTHER" id="PTHR36541:SF1">
    <property type="entry name" value="SUPEROXIDE REDUCTASE-RELATED"/>
    <property type="match status" value="1"/>
</dbReference>
<dbReference type="Gene3D" id="2.60.40.730">
    <property type="entry name" value="SOR catalytic domain"/>
    <property type="match status" value="1"/>
</dbReference>
<gene>
    <name evidence="7" type="ORF">IAC57_04060</name>
</gene>
<keyword evidence="5" id="KW-0408">Iron</keyword>
<keyword evidence="3" id="KW-0479">Metal-binding</keyword>
<dbReference type="Pfam" id="PF01880">
    <property type="entry name" value="Desulfoferrodox"/>
    <property type="match status" value="1"/>
</dbReference>
<proteinExistence type="inferred from homology"/>
<name>A0A9D1MF56_9FIRM</name>